<accession>A0A5B9EDU8</accession>
<dbReference type="EMBL" id="CP042806">
    <property type="protein sequence ID" value="QEE28286.1"/>
    <property type="molecule type" value="Genomic_DNA"/>
</dbReference>
<sequence>MNTFGGRNLFGRLARALTALLLAGLLVVAPTHAQSTFGSLIGSVQDSTGAVLPGAIVHVKNLNDNSTRDTTADAGGEFQVLNLNPGTYAVTASSDGFAATTITNITLDARQQLRVDVKLQVDNAQQTVSVEADATTVNTESGTIGDTKKFNQVVQLPMNYRGGNDSPLAALVAVPGVQQDSSGNVSIGGGTSAQIQYSVDGTSTVNIRQNGALNNMNPSSELISEMKVTQFNNNAEFSQMADVTIITKSGANRFHGSAFEYLQNSAFDAKTWGFDSKAHKAYNTFGGSFSGPLRLPHVKPGTDKTFFFADYEGNRRRFTTPLVLSVPTAAMRSGNLNNVPGPAAVDPATGQAFANNQVPSNRLSAVSQSLLNNYVPLPNSGDGSNLTGNYRFQAPTPANINGYDLRIDRTLSDKQQLYGRWSWKNVDSTVTNNLLPTEVHRESNRNLILSHNYTIRPTLLNEARFGLTYYTAVVDFPISGASAVQQLGLQGLNLSDVPNVNAFPTFDFSDGTNFTPIGRDKTGTTRSQTLQFADNLTWVKGSHTMKFGVDFRRVRYTDLESFGGSNDFGAFTFNAATFSGNAFSDLLLGLPSKSYVARSGPDTKLHAYETGLYAQDEWHMTRYITFSAGLRWQALPPFVSENNNLGAFDPSNGGFILPNDGSARQEMLYTINGCPGVNASLPCAPIEKASQKGVGNGLREFYKGNFQPRLGIAYRPFGDSKTVLRAGFGIFTMTSLGQLSFNTTNINVGVVQTTANQQANGQPAFQFPNVNAPLTPQEAAGTGDFYQNVNLHFRDPQAAQWNFTVERQVTDAMGLRVSYVGMNSYRMGQTVDLNQQHASVTPNDYSKRPYPNWARILSSENAGGANYQALQTELNQRMSHGLLLQVNHTWAKNLSNAAGDAPSVFAPEVNYGVPVADRFNLRANRGNVVGTRRNRFLASAIYQLPFGRKRTFFSNMNSFGDALLGGWEISTVSMWQTGPYLTPTTSPSYDTANLNLVFRGAALRPDCIGNPIPSNRSLSNYFNINAFNPIPGAGRIGNCAVGSLVGPGTTAVAGGLSKTFPLRESLRMRFEATFTNLPNHPNFAPPAVNVSAPDSFGQITATQTAENSGNRTGQLALRLDF</sequence>
<comment type="subcellular location">
    <subcellularLocation>
        <location evidence="1">Cell outer membrane</location>
    </subcellularLocation>
</comment>
<name>A0A5B9EDU8_9BACT</name>
<keyword evidence="7" id="KW-1185">Reference proteome</keyword>
<proteinExistence type="predicted"/>
<dbReference type="KEGG" id="talb:FTW19_09935"/>
<evidence type="ECO:0000259" key="5">
    <source>
        <dbReference type="Pfam" id="PF25183"/>
    </source>
</evidence>
<keyword evidence="2" id="KW-0472">Membrane</keyword>
<evidence type="ECO:0000256" key="1">
    <source>
        <dbReference type="ARBA" id="ARBA00004442"/>
    </source>
</evidence>
<dbReference type="InterPro" id="IPR008969">
    <property type="entry name" value="CarboxyPept-like_regulatory"/>
</dbReference>
<feature type="chain" id="PRO_5022898160" evidence="4">
    <location>
        <begin position="34"/>
        <end position="1121"/>
    </location>
</feature>
<dbReference type="Pfam" id="PF13620">
    <property type="entry name" value="CarboxypepD_reg"/>
    <property type="match status" value="1"/>
</dbReference>
<dbReference type="OrthoDB" id="97893at2"/>
<evidence type="ECO:0000313" key="6">
    <source>
        <dbReference type="EMBL" id="QEE28286.1"/>
    </source>
</evidence>
<dbReference type="Gene3D" id="2.40.170.20">
    <property type="entry name" value="TonB-dependent receptor, beta-barrel domain"/>
    <property type="match status" value="1"/>
</dbReference>
<dbReference type="GO" id="GO:0004180">
    <property type="term" value="F:carboxypeptidase activity"/>
    <property type="evidence" value="ECO:0007669"/>
    <property type="project" value="UniProtKB-KW"/>
</dbReference>
<dbReference type="SUPFAM" id="SSF49464">
    <property type="entry name" value="Carboxypeptidase regulatory domain-like"/>
    <property type="match status" value="1"/>
</dbReference>
<keyword evidence="4" id="KW-0732">Signal</keyword>
<reference evidence="6 7" key="1">
    <citation type="submission" date="2019-08" db="EMBL/GenBank/DDBJ databases">
        <title>Complete genome sequence of Terriglobus albidus strain ORNL.</title>
        <authorList>
            <person name="Podar M."/>
        </authorList>
    </citation>
    <scope>NUCLEOTIDE SEQUENCE [LARGE SCALE GENOMIC DNA]</scope>
    <source>
        <strain evidence="6 7">ORNL</strain>
    </source>
</reference>
<dbReference type="AlphaFoldDB" id="A0A5B9EDU8"/>
<feature type="signal peptide" evidence="4">
    <location>
        <begin position="1"/>
        <end position="33"/>
    </location>
</feature>
<dbReference type="Proteomes" id="UP000321820">
    <property type="component" value="Chromosome"/>
</dbReference>
<gene>
    <name evidence="6" type="ORF">FTW19_09935</name>
</gene>
<keyword evidence="6" id="KW-0378">Hydrolase</keyword>
<feature type="domain" description="TonB-dependent transporter Oar-like beta-barrel" evidence="5">
    <location>
        <begin position="246"/>
        <end position="1114"/>
    </location>
</feature>
<dbReference type="SUPFAM" id="SSF56935">
    <property type="entry name" value="Porins"/>
    <property type="match status" value="1"/>
</dbReference>
<protein>
    <submittedName>
        <fullName evidence="6">Carboxypeptidase regulatory-like domain-containing protein</fullName>
    </submittedName>
</protein>
<evidence type="ECO:0000256" key="3">
    <source>
        <dbReference type="ARBA" id="ARBA00023237"/>
    </source>
</evidence>
<dbReference type="RefSeq" id="WP_147647476.1">
    <property type="nucleotide sequence ID" value="NZ_CP042806.1"/>
</dbReference>
<keyword evidence="3" id="KW-0998">Cell outer membrane</keyword>
<dbReference type="InterPro" id="IPR036942">
    <property type="entry name" value="Beta-barrel_TonB_sf"/>
</dbReference>
<evidence type="ECO:0000313" key="7">
    <source>
        <dbReference type="Proteomes" id="UP000321820"/>
    </source>
</evidence>
<dbReference type="GO" id="GO:0009279">
    <property type="term" value="C:cell outer membrane"/>
    <property type="evidence" value="ECO:0007669"/>
    <property type="project" value="UniProtKB-SubCell"/>
</dbReference>
<organism evidence="6 7">
    <name type="scientific">Terriglobus albidus</name>
    <dbReference type="NCBI Taxonomy" id="1592106"/>
    <lineage>
        <taxon>Bacteria</taxon>
        <taxon>Pseudomonadati</taxon>
        <taxon>Acidobacteriota</taxon>
        <taxon>Terriglobia</taxon>
        <taxon>Terriglobales</taxon>
        <taxon>Acidobacteriaceae</taxon>
        <taxon>Terriglobus</taxon>
    </lineage>
</organism>
<keyword evidence="6" id="KW-0645">Protease</keyword>
<dbReference type="Pfam" id="PF25183">
    <property type="entry name" value="OMP_b-brl_4"/>
    <property type="match status" value="1"/>
</dbReference>
<evidence type="ECO:0000256" key="2">
    <source>
        <dbReference type="ARBA" id="ARBA00023136"/>
    </source>
</evidence>
<keyword evidence="6" id="KW-0121">Carboxypeptidase</keyword>
<evidence type="ECO:0000256" key="4">
    <source>
        <dbReference type="SAM" id="SignalP"/>
    </source>
</evidence>
<dbReference type="Gene3D" id="2.60.40.1120">
    <property type="entry name" value="Carboxypeptidase-like, regulatory domain"/>
    <property type="match status" value="1"/>
</dbReference>
<dbReference type="InterPro" id="IPR057601">
    <property type="entry name" value="Oar-like_b-barrel"/>
</dbReference>